<feature type="domain" description="N-acetyltransferase" evidence="1">
    <location>
        <begin position="1"/>
        <end position="161"/>
    </location>
</feature>
<dbReference type="InterPro" id="IPR016181">
    <property type="entry name" value="Acyl_CoA_acyltransferase"/>
</dbReference>
<protein>
    <submittedName>
        <fullName evidence="2">Ribosomal protein S18 acetylase RimI-like enzyme</fullName>
    </submittedName>
</protein>
<evidence type="ECO:0000259" key="1">
    <source>
        <dbReference type="PROSITE" id="PS51186"/>
    </source>
</evidence>
<dbReference type="SUPFAM" id="SSF55729">
    <property type="entry name" value="Acyl-CoA N-acyltransferases (Nat)"/>
    <property type="match status" value="1"/>
</dbReference>
<evidence type="ECO:0000313" key="2">
    <source>
        <dbReference type="EMBL" id="MET3576051.1"/>
    </source>
</evidence>
<comment type="caution">
    <text evidence="2">The sequence shown here is derived from an EMBL/GenBank/DDBJ whole genome shotgun (WGS) entry which is preliminary data.</text>
</comment>
<dbReference type="EMBL" id="JBEPLW010000015">
    <property type="protein sequence ID" value="MET3576051.1"/>
    <property type="molecule type" value="Genomic_DNA"/>
</dbReference>
<dbReference type="PROSITE" id="PS51186">
    <property type="entry name" value="GNAT"/>
    <property type="match status" value="1"/>
</dbReference>
<dbReference type="Pfam" id="PF00583">
    <property type="entry name" value="Acetyltransf_1"/>
    <property type="match status" value="1"/>
</dbReference>
<dbReference type="Proteomes" id="UP001549099">
    <property type="component" value="Unassembled WGS sequence"/>
</dbReference>
<dbReference type="InterPro" id="IPR000182">
    <property type="entry name" value="GNAT_dom"/>
</dbReference>
<dbReference type="Gene3D" id="3.40.630.30">
    <property type="match status" value="1"/>
</dbReference>
<evidence type="ECO:0000313" key="3">
    <source>
        <dbReference type="Proteomes" id="UP001549099"/>
    </source>
</evidence>
<gene>
    <name evidence="2" type="ORF">ABID49_001959</name>
</gene>
<dbReference type="CDD" id="cd04301">
    <property type="entry name" value="NAT_SF"/>
    <property type="match status" value="1"/>
</dbReference>
<proteinExistence type="predicted"/>
<sequence length="164" mass="18462">MIRLMTPNDINTVRQIAEISRRRAYEGLLPAQALEQSLNRDYSAPMLMKRMEKTTMLIAEHEGMPIGFANITRVDEDGDAELTAFHLLPQVEGLGYGHRLIEAGISRLEGGLRLFAYVEGPDSEACSFFEGCGFELLDEFEELFEGYPTLTAQYVHYLKTPALV</sequence>
<dbReference type="RefSeq" id="WP_376837204.1">
    <property type="nucleotide sequence ID" value="NZ_JBHLWY010000021.1"/>
</dbReference>
<accession>A0ABV2GCP1</accession>
<organism evidence="2 3">
    <name type="scientific">Bhargavaea ullalensis</name>
    <dbReference type="NCBI Taxonomy" id="1265685"/>
    <lineage>
        <taxon>Bacteria</taxon>
        <taxon>Bacillati</taxon>
        <taxon>Bacillota</taxon>
        <taxon>Bacilli</taxon>
        <taxon>Bacillales</taxon>
        <taxon>Caryophanaceae</taxon>
        <taxon>Bhargavaea</taxon>
    </lineage>
</organism>
<keyword evidence="3" id="KW-1185">Reference proteome</keyword>
<reference evidence="2 3" key="1">
    <citation type="submission" date="2024-06" db="EMBL/GenBank/DDBJ databases">
        <title>Genomic Encyclopedia of Type Strains, Phase IV (KMG-IV): sequencing the most valuable type-strain genomes for metagenomic binning, comparative biology and taxonomic classification.</title>
        <authorList>
            <person name="Goeker M."/>
        </authorList>
    </citation>
    <scope>NUCLEOTIDE SEQUENCE [LARGE SCALE GENOMIC DNA]</scope>
    <source>
        <strain evidence="2 3">DSM 26128</strain>
    </source>
</reference>
<name>A0ABV2GCP1_9BACL</name>